<keyword evidence="2" id="KW-1185">Reference proteome</keyword>
<accession>A0A1U7LI47</accession>
<name>A0A1U7LI47_NEOID</name>
<dbReference type="Proteomes" id="UP000186594">
    <property type="component" value="Unassembled WGS sequence"/>
</dbReference>
<evidence type="ECO:0000313" key="1">
    <source>
        <dbReference type="EMBL" id="OLL22222.1"/>
    </source>
</evidence>
<reference evidence="1 2" key="1">
    <citation type="submission" date="2016-04" db="EMBL/GenBank/DDBJ databases">
        <title>Evolutionary innovation and constraint leading to complex multicellularity in the Ascomycota.</title>
        <authorList>
            <person name="Cisse O."/>
            <person name="Nguyen A."/>
            <person name="Hewitt D.A."/>
            <person name="Jedd G."/>
            <person name="Stajich J.E."/>
        </authorList>
    </citation>
    <scope>NUCLEOTIDE SEQUENCE [LARGE SCALE GENOMIC DNA]</scope>
    <source>
        <strain evidence="1 2">DAH-3</strain>
    </source>
</reference>
<organism evidence="1 2">
    <name type="scientific">Neolecta irregularis (strain DAH-3)</name>
    <dbReference type="NCBI Taxonomy" id="1198029"/>
    <lineage>
        <taxon>Eukaryota</taxon>
        <taxon>Fungi</taxon>
        <taxon>Dikarya</taxon>
        <taxon>Ascomycota</taxon>
        <taxon>Taphrinomycotina</taxon>
        <taxon>Neolectales</taxon>
        <taxon>Neolectaceae</taxon>
        <taxon>Neolecta</taxon>
    </lineage>
</organism>
<evidence type="ECO:0000313" key="2">
    <source>
        <dbReference type="Proteomes" id="UP000186594"/>
    </source>
</evidence>
<sequence>MAGQNYPSTFFRN</sequence>
<gene>
    <name evidence="1" type="ORF">NEOLI_005426</name>
</gene>
<proteinExistence type="predicted"/>
<protein>
    <submittedName>
        <fullName evidence="1">Uncharacterized protein</fullName>
    </submittedName>
</protein>
<comment type="caution">
    <text evidence="1">The sequence shown here is derived from an EMBL/GenBank/DDBJ whole genome shotgun (WGS) entry which is preliminary data.</text>
</comment>
<dbReference type="EMBL" id="LXFE01003709">
    <property type="protein sequence ID" value="OLL22222.1"/>
    <property type="molecule type" value="Genomic_DNA"/>
</dbReference>